<keyword evidence="1" id="KW-1133">Transmembrane helix</keyword>
<feature type="transmembrane region" description="Helical" evidence="1">
    <location>
        <begin position="24"/>
        <end position="47"/>
    </location>
</feature>
<dbReference type="Proteomes" id="UP000011182">
    <property type="component" value="Unassembled WGS sequence"/>
</dbReference>
<name>A0A9W5PER0_9BACI</name>
<dbReference type="AlphaFoldDB" id="A0A9W5PER0"/>
<gene>
    <name evidence="2" type="ORF">BSI_03620</name>
</gene>
<comment type="caution">
    <text evidence="2">The sequence shown here is derived from an EMBL/GenBank/DDBJ whole genome shotgun (WGS) entry which is preliminary data.</text>
</comment>
<keyword evidence="1" id="KW-0812">Transmembrane</keyword>
<proteinExistence type="predicted"/>
<evidence type="ECO:0000313" key="3">
    <source>
        <dbReference type="Proteomes" id="UP000011182"/>
    </source>
</evidence>
<organism evidence="2 3">
    <name type="scientific">Bacillus inaquosorum KCTC 13429</name>
    <dbReference type="NCBI Taxonomy" id="1236548"/>
    <lineage>
        <taxon>Bacteria</taxon>
        <taxon>Bacillati</taxon>
        <taxon>Bacillota</taxon>
        <taxon>Bacilli</taxon>
        <taxon>Bacillales</taxon>
        <taxon>Bacillaceae</taxon>
        <taxon>Bacillus</taxon>
    </lineage>
</organism>
<keyword evidence="3" id="KW-1185">Reference proteome</keyword>
<dbReference type="EMBL" id="AMXN01000001">
    <property type="protein sequence ID" value="ELS62971.1"/>
    <property type="molecule type" value="Genomic_DNA"/>
</dbReference>
<evidence type="ECO:0000313" key="2">
    <source>
        <dbReference type="EMBL" id="ELS62971.1"/>
    </source>
</evidence>
<sequence>MIHICQLLSNKVYHVKESHFKRGLALYLADYSILYKMYHLYLCFLYNKKGYKRGERMKGVE</sequence>
<keyword evidence="1" id="KW-0472">Membrane</keyword>
<reference evidence="2 3" key="1">
    <citation type="journal article" date="2014" name="Syst. Appl. Microbiol.">
        <title>Genomic insights into the taxonomic status of the three subspecies of Bacillus subtilis.</title>
        <authorList>
            <person name="Yi H."/>
            <person name="Chun J."/>
            <person name="Cha C.J."/>
        </authorList>
    </citation>
    <scope>NUCLEOTIDE SEQUENCE [LARGE SCALE GENOMIC DNA]</scope>
    <source>
        <strain evidence="2 3">KCTC 13429</strain>
    </source>
</reference>
<accession>A0A9W5PER0</accession>
<evidence type="ECO:0000256" key="1">
    <source>
        <dbReference type="SAM" id="Phobius"/>
    </source>
</evidence>
<protein>
    <submittedName>
        <fullName evidence="2">Uncharacterized protein</fullName>
    </submittedName>
</protein>